<dbReference type="GO" id="GO:0006508">
    <property type="term" value="P:proteolysis"/>
    <property type="evidence" value="ECO:0007669"/>
    <property type="project" value="UniProtKB-KW"/>
</dbReference>
<dbReference type="InterPro" id="IPR000169">
    <property type="entry name" value="Pept_cys_AS"/>
</dbReference>
<dbReference type="SMART" id="SM00645">
    <property type="entry name" value="Pept_C1"/>
    <property type="match status" value="1"/>
</dbReference>
<dbReference type="OrthoDB" id="15078at2759"/>
<feature type="domain" description="Peptidase C1A papain C-terminal" evidence="4">
    <location>
        <begin position="95"/>
        <end position="336"/>
    </location>
</feature>
<feature type="compositionally biased region" description="Pro residues" evidence="2">
    <location>
        <begin position="39"/>
        <end position="49"/>
    </location>
</feature>
<feature type="region of interest" description="Disordered" evidence="2">
    <location>
        <begin position="35"/>
        <end position="83"/>
    </location>
</feature>
<dbReference type="Gene3D" id="3.90.70.10">
    <property type="entry name" value="Cysteine proteinases"/>
    <property type="match status" value="1"/>
</dbReference>
<dbReference type="Proteomes" id="UP000011083">
    <property type="component" value="Unassembled WGS sequence"/>
</dbReference>
<dbReference type="InterPro" id="IPR000668">
    <property type="entry name" value="Peptidase_C1A_C"/>
</dbReference>
<dbReference type="GeneID" id="14923036"/>
<evidence type="ECO:0000259" key="4">
    <source>
        <dbReference type="SMART" id="SM00645"/>
    </source>
</evidence>
<keyword evidence="3" id="KW-1133">Transmembrane helix</keyword>
<protein>
    <submittedName>
        <fullName evidence="5">Papain family cysteine protease subfamily protein</fullName>
    </submittedName>
</protein>
<keyword evidence="5" id="KW-0378">Hydrolase</keyword>
<proteinExistence type="inferred from homology"/>
<evidence type="ECO:0000256" key="1">
    <source>
        <dbReference type="ARBA" id="ARBA00008455"/>
    </source>
</evidence>
<dbReference type="STRING" id="1257118.L8HA64"/>
<dbReference type="EMBL" id="KB007890">
    <property type="protein sequence ID" value="ELR22112.1"/>
    <property type="molecule type" value="Genomic_DNA"/>
</dbReference>
<dbReference type="PRINTS" id="PR00705">
    <property type="entry name" value="PAPAIN"/>
</dbReference>
<keyword evidence="3" id="KW-0812">Transmembrane</keyword>
<evidence type="ECO:0000256" key="3">
    <source>
        <dbReference type="SAM" id="Phobius"/>
    </source>
</evidence>
<dbReference type="SUPFAM" id="SSF54001">
    <property type="entry name" value="Cysteine proteinases"/>
    <property type="match status" value="1"/>
</dbReference>
<evidence type="ECO:0000256" key="2">
    <source>
        <dbReference type="SAM" id="MobiDB-lite"/>
    </source>
</evidence>
<dbReference type="PROSITE" id="PS00139">
    <property type="entry name" value="THIOL_PROTEASE_CYS"/>
    <property type="match status" value="1"/>
</dbReference>
<organism evidence="5 6">
    <name type="scientific">Acanthamoeba castellanii (strain ATCC 30010 / Neff)</name>
    <dbReference type="NCBI Taxonomy" id="1257118"/>
    <lineage>
        <taxon>Eukaryota</taxon>
        <taxon>Amoebozoa</taxon>
        <taxon>Discosea</taxon>
        <taxon>Longamoebia</taxon>
        <taxon>Centramoebida</taxon>
        <taxon>Acanthamoebidae</taxon>
        <taxon>Acanthamoeba</taxon>
    </lineage>
</organism>
<comment type="similarity">
    <text evidence="1">Belongs to the peptidase C1 family.</text>
</comment>
<keyword evidence="6" id="KW-1185">Reference proteome</keyword>
<dbReference type="Pfam" id="PF00112">
    <property type="entry name" value="Peptidase_C1"/>
    <property type="match status" value="1"/>
</dbReference>
<dbReference type="AlphaFoldDB" id="L8HA64"/>
<dbReference type="RefSeq" id="XP_004348570.1">
    <property type="nucleotide sequence ID" value="XM_004348520.1"/>
</dbReference>
<reference evidence="5 6" key="1">
    <citation type="journal article" date="2013" name="Genome Biol.">
        <title>Genome of Acanthamoeba castellanii highlights extensive lateral gene transfer and early evolution of tyrosine kinase signaling.</title>
        <authorList>
            <person name="Clarke M."/>
            <person name="Lohan A.J."/>
            <person name="Liu B."/>
            <person name="Lagkouvardos I."/>
            <person name="Roy S."/>
            <person name="Zafar N."/>
            <person name="Bertelli C."/>
            <person name="Schilde C."/>
            <person name="Kianianmomeni A."/>
            <person name="Burglin T.R."/>
            <person name="Frech C."/>
            <person name="Turcotte B."/>
            <person name="Kopec K.O."/>
            <person name="Synnott J.M."/>
            <person name="Choo C."/>
            <person name="Paponov I."/>
            <person name="Finkler A."/>
            <person name="Soon Heng Tan C."/>
            <person name="Hutchins A.P."/>
            <person name="Weinmeier T."/>
            <person name="Rattei T."/>
            <person name="Chu J.S."/>
            <person name="Gimenez G."/>
            <person name="Irimia M."/>
            <person name="Rigden D.J."/>
            <person name="Fitzpatrick D.A."/>
            <person name="Lorenzo-Morales J."/>
            <person name="Bateman A."/>
            <person name="Chiu C.H."/>
            <person name="Tang P."/>
            <person name="Hegemann P."/>
            <person name="Fromm H."/>
            <person name="Raoult D."/>
            <person name="Greub G."/>
            <person name="Miranda-Saavedra D."/>
            <person name="Chen N."/>
            <person name="Nash P."/>
            <person name="Ginger M.L."/>
            <person name="Horn M."/>
            <person name="Schaap P."/>
            <person name="Caler L."/>
            <person name="Loftus B."/>
        </authorList>
    </citation>
    <scope>NUCLEOTIDE SEQUENCE [LARGE SCALE GENOMIC DNA]</scope>
    <source>
        <strain evidence="5 6">Neff</strain>
    </source>
</reference>
<dbReference type="InterPro" id="IPR025660">
    <property type="entry name" value="Pept_his_AS"/>
</dbReference>
<dbReference type="InterPro" id="IPR038765">
    <property type="entry name" value="Papain-like_cys_pep_sf"/>
</dbReference>
<dbReference type="PROSITE" id="PS00639">
    <property type="entry name" value="THIOL_PROTEASE_HIS"/>
    <property type="match status" value="1"/>
</dbReference>
<feature type="non-terminal residue" evidence="5">
    <location>
        <position position="1"/>
    </location>
</feature>
<evidence type="ECO:0000313" key="5">
    <source>
        <dbReference type="EMBL" id="ELR22112.1"/>
    </source>
</evidence>
<feature type="transmembrane region" description="Helical" evidence="3">
    <location>
        <begin position="464"/>
        <end position="494"/>
    </location>
</feature>
<dbReference type="VEuPathDB" id="AmoebaDB:ACA1_159080"/>
<keyword evidence="3" id="KW-0472">Membrane</keyword>
<name>L8HA64_ACACF</name>
<feature type="compositionally biased region" description="Low complexity" evidence="2">
    <location>
        <begin position="63"/>
        <end position="83"/>
    </location>
</feature>
<accession>L8HA64</accession>
<dbReference type="InterPro" id="IPR013128">
    <property type="entry name" value="Peptidase_C1A"/>
</dbReference>
<sequence length="557" mass="56984">ISPGTSCSVVVVAHNAVGSSANSTEATFITLVVTDPSPAASPSPSPAAPSPSATPSSTPPPGVSATPSSAPSQSPSPSASPASNGLPACNSASCLPASFDFHQQTGCFAGILDQGQCGSCYSFCVASANADRVCYAQGARPVLSPQEILDCGKGFVWFGATGCNGGDPYRAAQVVRDNGLPSASSTALSAGCRRYRCYNGNCDATPTCNSGCDDGSSAQKYRASSAYRVTGVDNTRLEIYNNGPVTAIFDVCQSFYDFYSDRNNAGKVWPGTCSSSASDYVGGHAIAVVGWGTDVNGVDYWLIENSWSTQWGDKGYYRMKRGVNQAGIEGYVSAAGFTRTNKRFGGYALELWHFNAHKDDYAGKSLALPTNDNNNATTKRQSAAAAQPVGSLTTHSGFAVSSVNQATLQVTSGQSVFVDFVATNGAETVNLVATVSYGAAGGAASAAGVSVASAGGGAVLSTGAIIGIAVGGAVAVVLLAGVTAAVVVGAVAVYKKRQAHEAFNYGDHAVEMEAQGGGMAAAPAPAEERKAKRSTWFERRKLFQSITGRSPPVRVDN</sequence>
<keyword evidence="5" id="KW-0645">Protease</keyword>
<dbReference type="PANTHER" id="PTHR12411">
    <property type="entry name" value="CYSTEINE PROTEASE FAMILY C1-RELATED"/>
    <property type="match status" value="1"/>
</dbReference>
<dbReference type="GO" id="GO:0008234">
    <property type="term" value="F:cysteine-type peptidase activity"/>
    <property type="evidence" value="ECO:0007669"/>
    <property type="project" value="InterPro"/>
</dbReference>
<gene>
    <name evidence="5" type="ORF">ACA1_159080</name>
</gene>
<dbReference type="KEGG" id="acan:ACA1_159080"/>
<evidence type="ECO:0000313" key="6">
    <source>
        <dbReference type="Proteomes" id="UP000011083"/>
    </source>
</evidence>